<keyword evidence="10 13" id="KW-0496">Mitochondrion</keyword>
<dbReference type="AlphaFoldDB" id="A0A8H4HBT0"/>
<keyword evidence="9 14" id="KW-0175">Coiled coil</keyword>
<evidence type="ECO:0000256" key="2">
    <source>
        <dbReference type="ARBA" id="ARBA00007472"/>
    </source>
</evidence>
<name>A0A8H4HBT0_9EURO</name>
<comment type="subcellular location">
    <subcellularLocation>
        <location evidence="1 13">Mitochondrion inner membrane</location>
        <topology evidence="1 13">Multi-pass membrane protein</topology>
    </subcellularLocation>
</comment>
<evidence type="ECO:0000256" key="7">
    <source>
        <dbReference type="ARBA" id="ARBA00022946"/>
    </source>
</evidence>
<dbReference type="InterPro" id="IPR000612">
    <property type="entry name" value="PMP3"/>
</dbReference>
<dbReference type="Pfam" id="PF05546">
    <property type="entry name" value="She9_MDM33"/>
    <property type="match status" value="1"/>
</dbReference>
<evidence type="ECO:0000313" key="17">
    <source>
        <dbReference type="Proteomes" id="UP000653565"/>
    </source>
</evidence>
<keyword evidence="8 13" id="KW-1133">Transmembrane helix</keyword>
<evidence type="ECO:0000256" key="12">
    <source>
        <dbReference type="ARBA" id="ARBA00024807"/>
    </source>
</evidence>
<keyword evidence="6 13" id="KW-0999">Mitochondrion inner membrane</keyword>
<evidence type="ECO:0000256" key="3">
    <source>
        <dbReference type="ARBA" id="ARBA00009530"/>
    </source>
</evidence>
<comment type="caution">
    <text evidence="13">Lacks conserved residue(s) required for the propagation of feature annotation.</text>
</comment>
<dbReference type="GO" id="GO:0007007">
    <property type="term" value="P:inner mitochondrial membrane organization"/>
    <property type="evidence" value="ECO:0007669"/>
    <property type="project" value="TreeGrafter"/>
</dbReference>
<evidence type="ECO:0000256" key="13">
    <source>
        <dbReference type="RuleBase" id="RU364128"/>
    </source>
</evidence>
<dbReference type="PANTHER" id="PTHR31961:SF3">
    <property type="entry name" value="SENSITIVE TO HIGH EXPRESSION PROTEIN 9, MITOCHONDRIAL"/>
    <property type="match status" value="1"/>
</dbReference>
<feature type="transmembrane region" description="Helical" evidence="13">
    <location>
        <begin position="554"/>
        <end position="576"/>
    </location>
</feature>
<comment type="caution">
    <text evidence="16">The sequence shown here is derived from an EMBL/GenBank/DDBJ whole genome shotgun (WGS) entry which is preliminary data.</text>
</comment>
<keyword evidence="7 13" id="KW-0809">Transit peptide</keyword>
<evidence type="ECO:0000256" key="10">
    <source>
        <dbReference type="ARBA" id="ARBA00023128"/>
    </source>
</evidence>
<comment type="function">
    <text evidence="12">Required for the maintenance of the structure of the mitochondrial inner membrane. Involved in mitochondrial morphology. Causes growth arrest when highly overexpressed.</text>
</comment>
<feature type="compositionally biased region" description="Basic and acidic residues" evidence="15">
    <location>
        <begin position="197"/>
        <end position="218"/>
    </location>
</feature>
<organism evidence="16 17">
    <name type="scientific">Aspergillus fumigatiaffinis</name>
    <dbReference type="NCBI Taxonomy" id="340414"/>
    <lineage>
        <taxon>Eukaryota</taxon>
        <taxon>Fungi</taxon>
        <taxon>Dikarya</taxon>
        <taxon>Ascomycota</taxon>
        <taxon>Pezizomycotina</taxon>
        <taxon>Eurotiomycetes</taxon>
        <taxon>Eurotiomycetidae</taxon>
        <taxon>Eurotiales</taxon>
        <taxon>Aspergillaceae</taxon>
        <taxon>Aspergillus</taxon>
        <taxon>Aspergillus subgen. Fumigati</taxon>
    </lineage>
</organism>
<feature type="transmembrane region" description="Helical" evidence="13">
    <location>
        <begin position="374"/>
        <end position="394"/>
    </location>
</feature>
<keyword evidence="17" id="KW-1185">Reference proteome</keyword>
<evidence type="ECO:0000256" key="9">
    <source>
        <dbReference type="ARBA" id="ARBA00023054"/>
    </source>
</evidence>
<feature type="region of interest" description="Disordered" evidence="15">
    <location>
        <begin position="95"/>
        <end position="218"/>
    </location>
</feature>
<dbReference type="Proteomes" id="UP000653565">
    <property type="component" value="Unassembled WGS sequence"/>
</dbReference>
<feature type="coiled-coil region" evidence="14">
    <location>
        <begin position="255"/>
        <end position="303"/>
    </location>
</feature>
<reference evidence="16" key="1">
    <citation type="journal article" date="2020" name="bioRxiv">
        <title>Genomic and phenotypic heterogeneity of clinical isolates of the human pathogens Aspergillus fumigatus, Aspergillus lentulus and Aspergillus fumigatiaffinis.</title>
        <authorList>
            <person name="dos Santos R.A.C."/>
            <person name="Steenwyk J.L."/>
            <person name="Rivero-Menendez O."/>
            <person name="Mead M.E."/>
            <person name="Silva L.P."/>
            <person name="Bastos R.W."/>
            <person name="Alastruey-Izquierdo A."/>
            <person name="Goldman G.H."/>
            <person name="Rokas A."/>
        </authorList>
    </citation>
    <scope>NUCLEOTIDE SEQUENCE</scope>
    <source>
        <strain evidence="16">CNM-CM6805</strain>
    </source>
</reference>
<evidence type="ECO:0000256" key="6">
    <source>
        <dbReference type="ARBA" id="ARBA00022792"/>
    </source>
</evidence>
<feature type="compositionally biased region" description="Low complexity" evidence="15">
    <location>
        <begin position="431"/>
        <end position="469"/>
    </location>
</feature>
<sequence>MCGSDIFLGILAIFFPPVAVWIKVGICTADSIINLALCCLGYVPGLLHAWYIILKYPEPDYDDPNYEPIPGHADGRRDTESGRVTYYYVSHQPIQHPSQRGYGTVAPQNEPAPSPAPQPQQQAPKPHHEEGQGGSSDQAQGDSRPPPTYAEAVKGDHKDANSTPTSRDESPKVEPDAETQRPSPAGGEQETLQGFDQDAKEEPKREPAEKKGLPSYLEERRSQLSKQFTEMMDNVQSNVFVAGQRLNDLTGYSAIEALKKDIQLQEERLRAARQRVREAKDAYAAAINRRSASQREVNELLQRKHAWSAADLERFTHLYRNDHTNEVAEMETQDALSAAERESEEAAAQLSKSILSRYHEEQVWSDKIRRMSTWGTWGLMGVNVLLFLIFQIAVEPWRRKRLVKGFEEKVIEAIEKEKAINHIEILKPQPALTSTSPSAEEAAEQTTASTTSEVTPTTDENTPATTDEAITSEPVVWDSDPTPTIVTNITPEPATETTEDSAPKNATINAVEPRKSHLSRILPPLPPPTSLDSWRQTLNELFSDRSMVITQRDLTTVALQSAAAGAAIMGLVIALIRPR</sequence>
<keyword evidence="11 13" id="KW-0472">Membrane</keyword>
<dbReference type="GO" id="GO:0005743">
    <property type="term" value="C:mitochondrial inner membrane"/>
    <property type="evidence" value="ECO:0007669"/>
    <property type="project" value="UniProtKB-SubCell"/>
</dbReference>
<dbReference type="EMBL" id="JAAAPX010000020">
    <property type="protein sequence ID" value="KAF4241625.1"/>
    <property type="molecule type" value="Genomic_DNA"/>
</dbReference>
<evidence type="ECO:0000256" key="11">
    <source>
        <dbReference type="ARBA" id="ARBA00023136"/>
    </source>
</evidence>
<evidence type="ECO:0000256" key="15">
    <source>
        <dbReference type="SAM" id="MobiDB-lite"/>
    </source>
</evidence>
<keyword evidence="5 13" id="KW-0812">Transmembrane</keyword>
<feature type="transmembrane region" description="Helical" evidence="13">
    <location>
        <begin position="6"/>
        <end position="26"/>
    </location>
</feature>
<comment type="similarity">
    <text evidence="3">Belongs to the UPF0057 (PMP3) family.</text>
</comment>
<dbReference type="PROSITE" id="PS01309">
    <property type="entry name" value="UPF0057"/>
    <property type="match status" value="1"/>
</dbReference>
<evidence type="ECO:0000256" key="1">
    <source>
        <dbReference type="ARBA" id="ARBA00004448"/>
    </source>
</evidence>
<feature type="compositionally biased region" description="Basic and acidic residues" evidence="15">
    <location>
        <begin position="153"/>
        <end position="179"/>
    </location>
</feature>
<evidence type="ECO:0000256" key="4">
    <source>
        <dbReference type="ARBA" id="ARBA00011182"/>
    </source>
</evidence>
<evidence type="ECO:0000313" key="16">
    <source>
        <dbReference type="EMBL" id="KAF4241625.1"/>
    </source>
</evidence>
<proteinExistence type="inferred from homology"/>
<feature type="transmembrane region" description="Helical" evidence="13">
    <location>
        <begin position="33"/>
        <end position="53"/>
    </location>
</feature>
<dbReference type="InterPro" id="IPR008839">
    <property type="entry name" value="MDM33_fungi"/>
</dbReference>
<dbReference type="PANTHER" id="PTHR31961">
    <property type="entry name" value="SENSITIVE TO HIGH EXPRESSION PROTEIN 9, MITOCHONDRIAL"/>
    <property type="match status" value="1"/>
</dbReference>
<gene>
    <name evidence="16" type="ORF">CNMCM6805_003899</name>
</gene>
<protein>
    <recommendedName>
        <fullName evidence="13">Sensitive to high expression protein 9, mitochondrial</fullName>
    </recommendedName>
</protein>
<evidence type="ECO:0000256" key="8">
    <source>
        <dbReference type="ARBA" id="ARBA00022989"/>
    </source>
</evidence>
<comment type="similarity">
    <text evidence="2 13">Belongs to the SHE9 family.</text>
</comment>
<feature type="region of interest" description="Disordered" evidence="15">
    <location>
        <begin position="431"/>
        <end position="503"/>
    </location>
</feature>
<reference evidence="16" key="2">
    <citation type="submission" date="2020-04" db="EMBL/GenBank/DDBJ databases">
        <authorList>
            <person name="Santos R.A.C."/>
            <person name="Steenwyk J.L."/>
            <person name="Rivero-Menendez O."/>
            <person name="Mead M.E."/>
            <person name="Silva L.P."/>
            <person name="Bastos R.W."/>
            <person name="Alastruey-Izquierdo A."/>
            <person name="Goldman G.H."/>
            <person name="Rokas A."/>
        </authorList>
    </citation>
    <scope>NUCLEOTIDE SEQUENCE</scope>
    <source>
        <strain evidence="16">CNM-CM6805</strain>
    </source>
</reference>
<evidence type="ECO:0000256" key="5">
    <source>
        <dbReference type="ARBA" id="ARBA00022692"/>
    </source>
</evidence>
<evidence type="ECO:0000256" key="14">
    <source>
        <dbReference type="SAM" id="Coils"/>
    </source>
</evidence>
<comment type="subunit">
    <text evidence="4 13">Homooligomer.</text>
</comment>
<dbReference type="Pfam" id="PF01679">
    <property type="entry name" value="Pmp3"/>
    <property type="match status" value="1"/>
</dbReference>
<accession>A0A8H4HBT0</accession>
<feature type="compositionally biased region" description="Polar residues" evidence="15">
    <location>
        <begin position="481"/>
        <end position="490"/>
    </location>
</feature>